<dbReference type="AlphaFoldDB" id="A0A1Y2EVH0"/>
<evidence type="ECO:0000256" key="1">
    <source>
        <dbReference type="RuleBase" id="RU367073"/>
    </source>
</evidence>
<feature type="region of interest" description="Disordered" evidence="3">
    <location>
        <begin position="342"/>
        <end position="398"/>
    </location>
</feature>
<comment type="similarity">
    <text evidence="1">Belongs to the lunapark family.</text>
</comment>
<keyword evidence="1" id="KW-1133">Transmembrane helix</keyword>
<comment type="function">
    <text evidence="1">Plays a role in determining ER morphology.</text>
</comment>
<feature type="transmembrane region" description="Helical" evidence="1">
    <location>
        <begin position="46"/>
        <end position="66"/>
    </location>
</feature>
<dbReference type="EMBL" id="MCOG01000025">
    <property type="protein sequence ID" value="ORY75560.1"/>
    <property type="molecule type" value="Genomic_DNA"/>
</dbReference>
<name>A0A1Y2EVH0_9FUNG</name>
<feature type="transmembrane region" description="Helical" evidence="1">
    <location>
        <begin position="72"/>
        <end position="96"/>
    </location>
</feature>
<protein>
    <recommendedName>
        <fullName evidence="1">Endoplasmic reticulum junction formation protein lunapark</fullName>
    </recommendedName>
</protein>
<organism evidence="5 6">
    <name type="scientific">Neocallimastix californiae</name>
    <dbReference type="NCBI Taxonomy" id="1754190"/>
    <lineage>
        <taxon>Eukaryota</taxon>
        <taxon>Fungi</taxon>
        <taxon>Fungi incertae sedis</taxon>
        <taxon>Chytridiomycota</taxon>
        <taxon>Chytridiomycota incertae sedis</taxon>
        <taxon>Neocallimastigomycetes</taxon>
        <taxon>Neocallimastigales</taxon>
        <taxon>Neocallimastigaceae</taxon>
        <taxon>Neocallimastix</taxon>
    </lineage>
</organism>
<keyword evidence="1" id="KW-0479">Metal-binding</keyword>
<accession>A0A1Y2EVH0</accession>
<dbReference type="InterPro" id="IPR019273">
    <property type="entry name" value="Lunapark_Znf"/>
</dbReference>
<proteinExistence type="inferred from homology"/>
<evidence type="ECO:0000313" key="5">
    <source>
        <dbReference type="EMBL" id="ORY75560.1"/>
    </source>
</evidence>
<dbReference type="GO" id="GO:0098826">
    <property type="term" value="C:endoplasmic reticulum tubular network membrane"/>
    <property type="evidence" value="ECO:0007669"/>
    <property type="project" value="UniProtKB-UniRule"/>
</dbReference>
<evidence type="ECO:0000313" key="6">
    <source>
        <dbReference type="Proteomes" id="UP000193920"/>
    </source>
</evidence>
<gene>
    <name evidence="5" type="ORF">LY90DRAFT_665859</name>
</gene>
<feature type="compositionally biased region" description="Polar residues" evidence="3">
    <location>
        <begin position="342"/>
        <end position="360"/>
    </location>
</feature>
<keyword evidence="6" id="KW-1185">Reference proteome</keyword>
<keyword evidence="2" id="KW-0175">Coiled coil</keyword>
<dbReference type="GO" id="GO:1903373">
    <property type="term" value="P:positive regulation of endoplasmic reticulum tubular network organization"/>
    <property type="evidence" value="ECO:0007669"/>
    <property type="project" value="UniProtKB-UniRule"/>
</dbReference>
<dbReference type="GO" id="GO:0008270">
    <property type="term" value="F:zinc ion binding"/>
    <property type="evidence" value="ECO:0007669"/>
    <property type="project" value="UniProtKB-KW"/>
</dbReference>
<dbReference type="PANTHER" id="PTHR22166">
    <property type="entry name" value="ENDOPLASMIC RETICULUM JUNCTION FORMATION PROTEIN LUNAPARK"/>
    <property type="match status" value="1"/>
</dbReference>
<feature type="compositionally biased region" description="Low complexity" evidence="3">
    <location>
        <begin position="384"/>
        <end position="396"/>
    </location>
</feature>
<comment type="domain">
    <text evidence="1">The C4-type zinc finger motif is necessary both for its ER three-way tubular junction localization and formation.</text>
</comment>
<dbReference type="Proteomes" id="UP000193920">
    <property type="component" value="Unassembled WGS sequence"/>
</dbReference>
<feature type="compositionally biased region" description="Basic and acidic residues" evidence="3">
    <location>
        <begin position="361"/>
        <end position="372"/>
    </location>
</feature>
<keyword evidence="1" id="KW-0256">Endoplasmic reticulum</keyword>
<feature type="coiled-coil region" evidence="2">
    <location>
        <begin position="104"/>
        <end position="135"/>
    </location>
</feature>
<keyword evidence="1" id="KW-0863">Zinc-finger</keyword>
<evidence type="ECO:0000259" key="4">
    <source>
        <dbReference type="Pfam" id="PF10058"/>
    </source>
</evidence>
<dbReference type="PANTHER" id="PTHR22166:SF12">
    <property type="entry name" value="ENDOPLASMIC RETICULUM JUNCTION FORMATION PROTEIN LUNAPARK"/>
    <property type="match status" value="1"/>
</dbReference>
<comment type="caution">
    <text evidence="5">The sequence shown here is derived from an EMBL/GenBank/DDBJ whole genome shotgun (WGS) entry which is preliminary data.</text>
</comment>
<dbReference type="InterPro" id="IPR040115">
    <property type="entry name" value="Lnp"/>
</dbReference>
<sequence>MFWRRRSSTKEKDYEKLLADIDLEIRKIEDKLRQIKIREDRSIITWLYYSIPVYSFILIGYCFYLYQSYNPWPVLFIQAFPLLVGLFLIIFIKKFISIWYKKKQMKEEDRRDELKQNQREILDELKSKIKYYETKNLIEKYELQEPEYPMNNNGIQRMHPQMNINNQKISPNQIRNQQMMLSRKQQLIGGHNLSKQRSMPVVSQNRKQQFTDMRYNQQFNQYNQQYTPQYGAQSQGNPNERNWIDKLMDAIVGDVNEVDKKYALVCNYCYIHCGLALPEEYKTFKYICPNCKKLNDNAKKYNIKDPKSDQKTVDEDHMLLPPSSAPIEKQQYLGLPPVNIQSKSEPVTPQKSNFIISNDGNDNKKPNLERRSSTLLDEMDDSTNTDTTTINQSQSIPVNIKSEDITNEETDESLDQDLKGNINKFENEFEQGKEVINYQEENDMNNINNSFNTMVEEGDKIENDEIKESIIQDEIASNNETIDESKQDVLITSLVKEQNDIVRKQ</sequence>
<dbReference type="STRING" id="1754190.A0A1Y2EVH0"/>
<feature type="coiled-coil region" evidence="2">
    <location>
        <begin position="11"/>
        <end position="38"/>
    </location>
</feature>
<keyword evidence="1" id="KW-0472">Membrane</keyword>
<dbReference type="OrthoDB" id="1725934at2759"/>
<keyword evidence="1" id="KW-0812">Transmembrane</keyword>
<evidence type="ECO:0000256" key="2">
    <source>
        <dbReference type="SAM" id="Coils"/>
    </source>
</evidence>
<feature type="domain" description="Lunapark zinc ribbon" evidence="4">
    <location>
        <begin position="243"/>
        <end position="295"/>
    </location>
</feature>
<evidence type="ECO:0000256" key="3">
    <source>
        <dbReference type="SAM" id="MobiDB-lite"/>
    </source>
</evidence>
<dbReference type="GO" id="GO:0071788">
    <property type="term" value="P:endoplasmic reticulum tubular network maintenance"/>
    <property type="evidence" value="ECO:0007669"/>
    <property type="project" value="UniProtKB-UniRule"/>
</dbReference>
<reference evidence="5 6" key="1">
    <citation type="submission" date="2016-08" db="EMBL/GenBank/DDBJ databases">
        <title>A Parts List for Fungal Cellulosomes Revealed by Comparative Genomics.</title>
        <authorList>
            <consortium name="DOE Joint Genome Institute"/>
            <person name="Haitjema C.H."/>
            <person name="Gilmore S.P."/>
            <person name="Henske J.K."/>
            <person name="Solomon K.V."/>
            <person name="De Groot R."/>
            <person name="Kuo A."/>
            <person name="Mondo S.J."/>
            <person name="Salamov A.A."/>
            <person name="Labutti K."/>
            <person name="Zhao Z."/>
            <person name="Chiniquy J."/>
            <person name="Barry K."/>
            <person name="Brewer H.M."/>
            <person name="Purvine S.O."/>
            <person name="Wright A.T."/>
            <person name="Boxma B."/>
            <person name="Van Alen T."/>
            <person name="Hackstein J.H."/>
            <person name="Baker S.E."/>
            <person name="Grigoriev I.V."/>
            <person name="O'Malley M.A."/>
        </authorList>
    </citation>
    <scope>NUCLEOTIDE SEQUENCE [LARGE SCALE GENOMIC DNA]</scope>
    <source>
        <strain evidence="5 6">G1</strain>
    </source>
</reference>
<comment type="subcellular location">
    <subcellularLocation>
        <location evidence="1">Endoplasmic reticulum membrane</location>
        <topology evidence="1">Multi-pass membrane protein</topology>
    </subcellularLocation>
</comment>
<dbReference type="Pfam" id="PF10058">
    <property type="entry name" value="Zn_ribbon_10"/>
    <property type="match status" value="1"/>
</dbReference>
<keyword evidence="1" id="KW-0862">Zinc</keyword>